<dbReference type="InterPro" id="IPR036915">
    <property type="entry name" value="Cyclin-like_sf"/>
</dbReference>
<evidence type="ECO:0000256" key="2">
    <source>
        <dbReference type="ARBA" id="ARBA00022618"/>
    </source>
</evidence>
<organism evidence="8 9">
    <name type="scientific">Camellia sinensis</name>
    <name type="common">Tea plant</name>
    <name type="synonym">Thea sinensis</name>
    <dbReference type="NCBI Taxonomy" id="4442"/>
    <lineage>
        <taxon>Eukaryota</taxon>
        <taxon>Viridiplantae</taxon>
        <taxon>Streptophyta</taxon>
        <taxon>Embryophyta</taxon>
        <taxon>Tracheophyta</taxon>
        <taxon>Spermatophyta</taxon>
        <taxon>Magnoliopsida</taxon>
        <taxon>eudicotyledons</taxon>
        <taxon>Gunneridae</taxon>
        <taxon>Pentapetalae</taxon>
        <taxon>asterids</taxon>
        <taxon>Ericales</taxon>
        <taxon>Theaceae</taxon>
        <taxon>Camellia</taxon>
    </lineage>
</organism>
<evidence type="ECO:0000259" key="6">
    <source>
        <dbReference type="SMART" id="SM00385"/>
    </source>
</evidence>
<dbReference type="FunFam" id="1.10.472.10:FF:000040">
    <property type="entry name" value="D6-type cyclin"/>
    <property type="match status" value="1"/>
</dbReference>
<dbReference type="Gene3D" id="1.10.472.10">
    <property type="entry name" value="Cyclin-like"/>
    <property type="match status" value="2"/>
</dbReference>
<dbReference type="Pfam" id="PF02984">
    <property type="entry name" value="Cyclin_C"/>
    <property type="match status" value="1"/>
</dbReference>
<evidence type="ECO:0000313" key="8">
    <source>
        <dbReference type="EMBL" id="KAF5948406.1"/>
    </source>
</evidence>
<dbReference type="AlphaFoldDB" id="A0A7J7H9H3"/>
<feature type="domain" description="Cyclin C-terminal" evidence="7">
    <location>
        <begin position="145"/>
        <end position="272"/>
    </location>
</feature>
<dbReference type="PANTHER" id="PTHR10177">
    <property type="entry name" value="CYCLINS"/>
    <property type="match status" value="1"/>
</dbReference>
<keyword evidence="4" id="KW-0131">Cell cycle</keyword>
<reference evidence="9" key="1">
    <citation type="journal article" date="2020" name="Nat. Commun.">
        <title>Genome assembly of wild tea tree DASZ reveals pedigree and selection history of tea varieties.</title>
        <authorList>
            <person name="Zhang W."/>
            <person name="Zhang Y."/>
            <person name="Qiu H."/>
            <person name="Guo Y."/>
            <person name="Wan H."/>
            <person name="Zhang X."/>
            <person name="Scossa F."/>
            <person name="Alseekh S."/>
            <person name="Zhang Q."/>
            <person name="Wang P."/>
            <person name="Xu L."/>
            <person name="Schmidt M.H."/>
            <person name="Jia X."/>
            <person name="Li D."/>
            <person name="Zhu A."/>
            <person name="Guo F."/>
            <person name="Chen W."/>
            <person name="Ni D."/>
            <person name="Usadel B."/>
            <person name="Fernie A.R."/>
            <person name="Wen W."/>
        </authorList>
    </citation>
    <scope>NUCLEOTIDE SEQUENCE [LARGE SCALE GENOMIC DNA]</scope>
    <source>
        <strain evidence="9">cv. G240</strain>
    </source>
</reference>
<dbReference type="InterPro" id="IPR013763">
    <property type="entry name" value="Cyclin-like_dom"/>
</dbReference>
<name>A0A7J7H9H3_CAMSI</name>
<accession>A0A7J7H9H3</accession>
<dbReference type="GO" id="GO:0051301">
    <property type="term" value="P:cell division"/>
    <property type="evidence" value="ECO:0007669"/>
    <property type="project" value="UniProtKB-KW"/>
</dbReference>
<evidence type="ECO:0000256" key="5">
    <source>
        <dbReference type="RuleBase" id="RU000383"/>
    </source>
</evidence>
<evidence type="ECO:0000256" key="1">
    <source>
        <dbReference type="ARBA" id="ARBA00009065"/>
    </source>
</evidence>
<evidence type="ECO:0000259" key="7">
    <source>
        <dbReference type="SMART" id="SM01332"/>
    </source>
</evidence>
<dbReference type="InterPro" id="IPR006671">
    <property type="entry name" value="Cyclin_N"/>
</dbReference>
<comment type="similarity">
    <text evidence="1">Belongs to the cyclin family. Cyclin D subfamily.</text>
</comment>
<keyword evidence="3 5" id="KW-0195">Cyclin</keyword>
<keyword evidence="2" id="KW-0132">Cell division</keyword>
<dbReference type="SMART" id="SM01332">
    <property type="entry name" value="Cyclin_C"/>
    <property type="match status" value="1"/>
</dbReference>
<feature type="domain" description="Cyclin-like" evidence="6">
    <location>
        <begin position="52"/>
        <end position="136"/>
    </location>
</feature>
<dbReference type="FunFam" id="1.10.472.10:FF:000060">
    <property type="entry name" value="D6-type cyclin"/>
    <property type="match status" value="1"/>
</dbReference>
<keyword evidence="9" id="KW-1185">Reference proteome</keyword>
<evidence type="ECO:0000256" key="4">
    <source>
        <dbReference type="ARBA" id="ARBA00023306"/>
    </source>
</evidence>
<comment type="caution">
    <text evidence="8">The sequence shown here is derived from an EMBL/GenBank/DDBJ whole genome shotgun (WGS) entry which is preliminary data.</text>
</comment>
<dbReference type="Pfam" id="PF00134">
    <property type="entry name" value="Cyclin_N"/>
    <property type="match status" value="1"/>
</dbReference>
<sequence>MDFDLENPLSTFSDSISSLFHVESDHMPSQNYSQSLLKSTDFDLSVRSQAVSLILHFSCNFDPFLSYLAINYLDRFLSTQCVSLGKPWVVRLLAVSCVSLGLKMRETECSVIDIQHDGGFIFDAQTIQRMEMLILGALQWRMRSVTPFSFINFFISLFKFKDSPLIQALKARATEIIFKAQNDIMMLEFRPSIIAASALLSASHELFPLQCPSFRVAISNCSYVNKDELFNCCNLMQDIAMDGYESVLELASSSRTPANVLDRHFSSSSSNSDSEKTITAAEAITTTTTTARLERDTKRQNISSFKNDNSFQLSAFPDSTVLS</sequence>
<dbReference type="InterPro" id="IPR004367">
    <property type="entry name" value="Cyclin_C-dom"/>
</dbReference>
<dbReference type="CDD" id="cd20544">
    <property type="entry name" value="CYCLIN_AtCycD-like_rpt2"/>
    <property type="match status" value="1"/>
</dbReference>
<dbReference type="SUPFAM" id="SSF47954">
    <property type="entry name" value="Cyclin-like"/>
    <property type="match status" value="2"/>
</dbReference>
<proteinExistence type="inferred from homology"/>
<evidence type="ECO:0008006" key="10">
    <source>
        <dbReference type="Google" id="ProtNLM"/>
    </source>
</evidence>
<dbReference type="EMBL" id="JACBKZ010000006">
    <property type="protein sequence ID" value="KAF5948406.1"/>
    <property type="molecule type" value="Genomic_DNA"/>
</dbReference>
<gene>
    <name evidence="8" type="ORF">HYC85_014363</name>
</gene>
<evidence type="ECO:0000313" key="9">
    <source>
        <dbReference type="Proteomes" id="UP000593564"/>
    </source>
</evidence>
<evidence type="ECO:0000256" key="3">
    <source>
        <dbReference type="ARBA" id="ARBA00023127"/>
    </source>
</evidence>
<dbReference type="InterPro" id="IPR039361">
    <property type="entry name" value="Cyclin"/>
</dbReference>
<reference evidence="8 9" key="2">
    <citation type="submission" date="2020-07" db="EMBL/GenBank/DDBJ databases">
        <title>Genome assembly of wild tea tree DASZ reveals pedigree and selection history of tea varieties.</title>
        <authorList>
            <person name="Zhang W."/>
        </authorList>
    </citation>
    <scope>NUCLEOTIDE SEQUENCE [LARGE SCALE GENOMIC DNA]</scope>
    <source>
        <strain evidence="9">cv. G240</strain>
        <tissue evidence="8">Leaf</tissue>
    </source>
</reference>
<dbReference type="Proteomes" id="UP000593564">
    <property type="component" value="Unassembled WGS sequence"/>
</dbReference>
<dbReference type="SMART" id="SM00385">
    <property type="entry name" value="CYCLIN"/>
    <property type="match status" value="1"/>
</dbReference>
<protein>
    <recommendedName>
        <fullName evidence="10">B-like cyclin</fullName>
    </recommendedName>
</protein>